<keyword evidence="3" id="KW-0813">Transport</keyword>
<dbReference type="InterPro" id="IPR002299">
    <property type="entry name" value="Porin_Neis"/>
</dbReference>
<gene>
    <name evidence="12" type="ORF">D3871_26785</name>
</gene>
<accession>A0A3A3FYR9</accession>
<dbReference type="PANTHER" id="PTHR34501:SF9">
    <property type="entry name" value="MAJOR OUTER MEMBRANE PROTEIN P.IA"/>
    <property type="match status" value="1"/>
</dbReference>
<reference evidence="13" key="1">
    <citation type="submission" date="2018-09" db="EMBL/GenBank/DDBJ databases">
        <authorList>
            <person name="Zhu H."/>
        </authorList>
    </citation>
    <scope>NUCLEOTIDE SEQUENCE [LARGE SCALE GENOMIC DNA]</scope>
    <source>
        <strain evidence="13">K1R23-30</strain>
    </source>
</reference>
<evidence type="ECO:0000256" key="3">
    <source>
        <dbReference type="ARBA" id="ARBA00022448"/>
    </source>
</evidence>
<protein>
    <submittedName>
        <fullName evidence="12">Porin</fullName>
    </submittedName>
</protein>
<dbReference type="InterPro" id="IPR033900">
    <property type="entry name" value="Gram_neg_porin_domain"/>
</dbReference>
<evidence type="ECO:0000256" key="9">
    <source>
        <dbReference type="ARBA" id="ARBA00023136"/>
    </source>
</evidence>
<dbReference type="GO" id="GO:0046930">
    <property type="term" value="C:pore complex"/>
    <property type="evidence" value="ECO:0007669"/>
    <property type="project" value="UniProtKB-KW"/>
</dbReference>
<dbReference type="SUPFAM" id="SSF56935">
    <property type="entry name" value="Porins"/>
    <property type="match status" value="1"/>
</dbReference>
<evidence type="ECO:0000313" key="12">
    <source>
        <dbReference type="EMBL" id="RJF92239.1"/>
    </source>
</evidence>
<dbReference type="CDD" id="cd00342">
    <property type="entry name" value="gram_neg_porins"/>
    <property type="match status" value="1"/>
</dbReference>
<evidence type="ECO:0000313" key="13">
    <source>
        <dbReference type="Proteomes" id="UP000265955"/>
    </source>
</evidence>
<dbReference type="PRINTS" id="PR00184">
    <property type="entry name" value="NEISSPPORIN"/>
</dbReference>
<sequence length="379" mass="40158">MKRRRHQKTRGDMMKKTLLAATFAVWIFNVHAQGSMTIYGSIDSGVTHISNVAGTKLTRVDSGNRQPDRIGIRGSEDLGGGVKTVFQLENGYVTDTGAQLNPAKLFNRGAYVGIGNNFGTLTFGRQNNFMFDMVGKYSNGFLLGSFYAFHPGNIDDLTNAGAYDNAVKLVSAPISGVTLGAMYALGEQSGDSARNRAFSLGANYAAGPFKIAAALSDSNNRSLTLGQTTGIRTLLGRTLISGSAQAPVYSALATDKVRSVAVSGSYAMGPALLHALHVQTDISVAAATATMKSSELGVNYRITPANSLNLGVAHTSLNDMSWDQLTLNNVYSLSKRTAVYAQALHQRASGTGTVAAVNSFGYATGQRQSAIRIGVHHLF</sequence>
<dbReference type="PANTHER" id="PTHR34501">
    <property type="entry name" value="PROTEIN YDDL-RELATED"/>
    <property type="match status" value="1"/>
</dbReference>
<dbReference type="GO" id="GO:0006811">
    <property type="term" value="P:monoatomic ion transport"/>
    <property type="evidence" value="ECO:0007669"/>
    <property type="project" value="UniProtKB-KW"/>
</dbReference>
<keyword evidence="6" id="KW-0732">Signal</keyword>
<dbReference type="GO" id="GO:0015288">
    <property type="term" value="F:porin activity"/>
    <property type="evidence" value="ECO:0007669"/>
    <property type="project" value="UniProtKB-KW"/>
</dbReference>
<dbReference type="Pfam" id="PF13609">
    <property type="entry name" value="Porin_4"/>
    <property type="match status" value="1"/>
</dbReference>
<evidence type="ECO:0000256" key="2">
    <source>
        <dbReference type="ARBA" id="ARBA00011233"/>
    </source>
</evidence>
<feature type="domain" description="Porin" evidence="11">
    <location>
        <begin position="30"/>
        <end position="350"/>
    </location>
</feature>
<organism evidence="12 13">
    <name type="scientific">Noviherbaspirillum saxi</name>
    <dbReference type="NCBI Taxonomy" id="2320863"/>
    <lineage>
        <taxon>Bacteria</taxon>
        <taxon>Pseudomonadati</taxon>
        <taxon>Pseudomonadota</taxon>
        <taxon>Betaproteobacteria</taxon>
        <taxon>Burkholderiales</taxon>
        <taxon>Oxalobacteraceae</taxon>
        <taxon>Noviherbaspirillum</taxon>
    </lineage>
</organism>
<evidence type="ECO:0000256" key="8">
    <source>
        <dbReference type="ARBA" id="ARBA00023114"/>
    </source>
</evidence>
<dbReference type="InterPro" id="IPR023614">
    <property type="entry name" value="Porin_dom_sf"/>
</dbReference>
<dbReference type="AlphaFoldDB" id="A0A3A3FYR9"/>
<evidence type="ECO:0000256" key="7">
    <source>
        <dbReference type="ARBA" id="ARBA00023065"/>
    </source>
</evidence>
<evidence type="ECO:0000256" key="6">
    <source>
        <dbReference type="ARBA" id="ARBA00022729"/>
    </source>
</evidence>
<proteinExistence type="predicted"/>
<keyword evidence="5" id="KW-0812">Transmembrane</keyword>
<keyword evidence="13" id="KW-1185">Reference proteome</keyword>
<evidence type="ECO:0000256" key="4">
    <source>
        <dbReference type="ARBA" id="ARBA00022452"/>
    </source>
</evidence>
<dbReference type="InterPro" id="IPR050298">
    <property type="entry name" value="Gram-neg_bact_OMP"/>
</dbReference>
<keyword evidence="4" id="KW-1134">Transmembrane beta strand</keyword>
<dbReference type="EMBL" id="QYUO01000003">
    <property type="protein sequence ID" value="RJF92239.1"/>
    <property type="molecule type" value="Genomic_DNA"/>
</dbReference>
<keyword evidence="10" id="KW-0998">Cell outer membrane</keyword>
<evidence type="ECO:0000259" key="11">
    <source>
        <dbReference type="Pfam" id="PF13609"/>
    </source>
</evidence>
<comment type="subunit">
    <text evidence="2">Homotrimer.</text>
</comment>
<evidence type="ECO:0000256" key="1">
    <source>
        <dbReference type="ARBA" id="ARBA00004571"/>
    </source>
</evidence>
<comment type="subcellular location">
    <subcellularLocation>
        <location evidence="1">Cell outer membrane</location>
        <topology evidence="1">Multi-pass membrane protein</topology>
    </subcellularLocation>
</comment>
<dbReference type="Proteomes" id="UP000265955">
    <property type="component" value="Unassembled WGS sequence"/>
</dbReference>
<comment type="caution">
    <text evidence="12">The sequence shown here is derived from an EMBL/GenBank/DDBJ whole genome shotgun (WGS) entry which is preliminary data.</text>
</comment>
<name>A0A3A3FYR9_9BURK</name>
<dbReference type="Gene3D" id="2.40.160.10">
    <property type="entry name" value="Porin"/>
    <property type="match status" value="1"/>
</dbReference>
<evidence type="ECO:0000256" key="10">
    <source>
        <dbReference type="ARBA" id="ARBA00023237"/>
    </source>
</evidence>
<keyword evidence="7" id="KW-0406">Ion transport</keyword>
<dbReference type="GO" id="GO:0009279">
    <property type="term" value="C:cell outer membrane"/>
    <property type="evidence" value="ECO:0007669"/>
    <property type="project" value="UniProtKB-SubCell"/>
</dbReference>
<keyword evidence="8" id="KW-0626">Porin</keyword>
<keyword evidence="9" id="KW-0472">Membrane</keyword>
<evidence type="ECO:0000256" key="5">
    <source>
        <dbReference type="ARBA" id="ARBA00022692"/>
    </source>
</evidence>